<dbReference type="RefSeq" id="WP_255805694.1">
    <property type="nucleotide sequence ID" value="NZ_CP038802.1"/>
</dbReference>
<evidence type="ECO:0000313" key="3">
    <source>
        <dbReference type="Proteomes" id="UP001059401"/>
    </source>
</evidence>
<evidence type="ECO:0000256" key="1">
    <source>
        <dbReference type="SAM" id="SignalP"/>
    </source>
</evidence>
<keyword evidence="3" id="KW-1185">Reference proteome</keyword>
<name>A0ABY5HS59_9SPIR</name>
<keyword evidence="1" id="KW-0732">Signal</keyword>
<proteinExistence type="predicted"/>
<protein>
    <recommendedName>
        <fullName evidence="4">Lipoprotein</fullName>
    </recommendedName>
</protein>
<evidence type="ECO:0008006" key="4">
    <source>
        <dbReference type="Google" id="ProtNLM"/>
    </source>
</evidence>
<organism evidence="2 3">
    <name type="scientific">Treponema putidum</name>
    <dbReference type="NCBI Taxonomy" id="221027"/>
    <lineage>
        <taxon>Bacteria</taxon>
        <taxon>Pseudomonadati</taxon>
        <taxon>Spirochaetota</taxon>
        <taxon>Spirochaetia</taxon>
        <taxon>Spirochaetales</taxon>
        <taxon>Treponemataceae</taxon>
        <taxon>Treponema</taxon>
    </lineage>
</organism>
<sequence length="236" mass="27887">MRRKISILMLLLVYSMNFTACDMDGKAKLKAQQKLEEEKKLKETQEKYDILFKGKVSNLKAAPDFAGSKFISTECLITKLKNKKVKFKFEFDNETNSCKFDEFPHMGLVHTAEYTIKDGKIIFDSTKYSMLMATLKYEDWEVLFRKKLSEASEEEIEEFMESLKGGPKDIEEFFKLVRDCYDKEHKIFENWNKVYAKYPPLEGEISADKKTITIKKFVIPNWYEIVEFENLVFTRE</sequence>
<dbReference type="Proteomes" id="UP001059401">
    <property type="component" value="Chromosome"/>
</dbReference>
<reference evidence="2" key="1">
    <citation type="submission" date="2019-04" db="EMBL/GenBank/DDBJ databases">
        <title>Whole genome sequencing of oral phylogroup 2 treponemes.</title>
        <authorList>
            <person name="Chan Y."/>
            <person name="Zeng H.H."/>
            <person name="Yu X.L."/>
            <person name="Leung W.K."/>
            <person name="Watt R.M."/>
        </authorList>
    </citation>
    <scope>NUCLEOTIDE SEQUENCE</scope>
    <source>
        <strain evidence="2">OMZ 847</strain>
    </source>
</reference>
<gene>
    <name evidence="2" type="ORF">E4N76_00680</name>
</gene>
<feature type="signal peptide" evidence="1">
    <location>
        <begin position="1"/>
        <end position="20"/>
    </location>
</feature>
<feature type="chain" id="PRO_5045582905" description="Lipoprotein" evidence="1">
    <location>
        <begin position="21"/>
        <end position="236"/>
    </location>
</feature>
<accession>A0ABY5HS59</accession>
<dbReference type="EMBL" id="CP038802">
    <property type="protein sequence ID" value="UTY27663.1"/>
    <property type="molecule type" value="Genomic_DNA"/>
</dbReference>
<evidence type="ECO:0000313" key="2">
    <source>
        <dbReference type="EMBL" id="UTY27663.1"/>
    </source>
</evidence>